<dbReference type="AlphaFoldDB" id="A0A5C4RPM4"/>
<feature type="transmembrane region" description="Helical" evidence="1">
    <location>
        <begin position="204"/>
        <end position="225"/>
    </location>
</feature>
<evidence type="ECO:0000313" key="3">
    <source>
        <dbReference type="Proteomes" id="UP000305760"/>
    </source>
</evidence>
<protein>
    <submittedName>
        <fullName evidence="2">Uncharacterized protein</fullName>
    </submittedName>
</protein>
<comment type="caution">
    <text evidence="2">The sequence shown here is derived from an EMBL/GenBank/DDBJ whole genome shotgun (WGS) entry which is preliminary data.</text>
</comment>
<feature type="transmembrane region" description="Helical" evidence="1">
    <location>
        <begin position="174"/>
        <end position="192"/>
    </location>
</feature>
<dbReference type="EMBL" id="SMDR01000003">
    <property type="protein sequence ID" value="TNJ33206.1"/>
    <property type="molecule type" value="Genomic_DNA"/>
</dbReference>
<dbReference type="RefSeq" id="WP_139449447.1">
    <property type="nucleotide sequence ID" value="NZ_SMDR01000003.1"/>
</dbReference>
<feature type="transmembrane region" description="Helical" evidence="1">
    <location>
        <begin position="567"/>
        <end position="588"/>
    </location>
</feature>
<keyword evidence="3" id="KW-1185">Reference proteome</keyword>
<dbReference type="OrthoDB" id="6398376at2"/>
<keyword evidence="1" id="KW-0812">Transmembrane</keyword>
<feature type="transmembrane region" description="Helical" evidence="1">
    <location>
        <begin position="12"/>
        <end position="30"/>
    </location>
</feature>
<dbReference type="Proteomes" id="UP000305760">
    <property type="component" value="Unassembled WGS sequence"/>
</dbReference>
<evidence type="ECO:0000256" key="1">
    <source>
        <dbReference type="SAM" id="Phobius"/>
    </source>
</evidence>
<name>A0A5C4RPM4_9GAMM</name>
<evidence type="ECO:0000313" key="2">
    <source>
        <dbReference type="EMBL" id="TNJ33206.1"/>
    </source>
</evidence>
<feature type="transmembrane region" description="Helical" evidence="1">
    <location>
        <begin position="42"/>
        <end position="64"/>
    </location>
</feature>
<organism evidence="2 3">
    <name type="scientific">Arenimonas terrae</name>
    <dbReference type="NCBI Taxonomy" id="2546226"/>
    <lineage>
        <taxon>Bacteria</taxon>
        <taxon>Pseudomonadati</taxon>
        <taxon>Pseudomonadota</taxon>
        <taxon>Gammaproteobacteria</taxon>
        <taxon>Lysobacterales</taxon>
        <taxon>Lysobacteraceae</taxon>
        <taxon>Arenimonas</taxon>
    </lineage>
</organism>
<keyword evidence="1" id="KW-0472">Membrane</keyword>
<feature type="transmembrane region" description="Helical" evidence="1">
    <location>
        <begin position="129"/>
        <end position="147"/>
    </location>
</feature>
<reference evidence="2 3" key="1">
    <citation type="submission" date="2019-03" db="EMBL/GenBank/DDBJ databases">
        <title>Arenimonas daejeonensis sp. nov., isolated from compost.</title>
        <authorList>
            <person name="Jeon C.O."/>
        </authorList>
    </citation>
    <scope>NUCLEOTIDE SEQUENCE [LARGE SCALE GENOMIC DNA]</scope>
    <source>
        <strain evidence="2 3">R29</strain>
    </source>
</reference>
<gene>
    <name evidence="2" type="ORF">E1B00_12970</name>
</gene>
<feature type="transmembrane region" description="Helical" evidence="1">
    <location>
        <begin position="85"/>
        <end position="109"/>
    </location>
</feature>
<accession>A0A5C4RPM4</accession>
<keyword evidence="1" id="KW-1133">Transmembrane helix</keyword>
<feature type="transmembrane region" description="Helical" evidence="1">
    <location>
        <begin position="537"/>
        <end position="555"/>
    </location>
</feature>
<sequence>MTDLFKGEWLRFRLWALLAGVANLIVLGFLTRMVDMAQQPLLVYQVFAAVYAVAGALLGLYQMGTYRKPNHWLNLLHRPLHRLRIAGALAGAGVLLLLAATALPIVLVAAAQETMTARVVDLRHWGLPIAAWLIAVSGYLAGAYAMVADRRYSFAAFLLPMLFLHAQASGVGMLGVQCAVIAVLAGLLAIAFKPDPAAPPRNAAAVLAVALPVQLGAYFLMWMLGFGVELAWTASGSHPLNTPEPPKGGYVESDRAEGRDILLLGIENNRDPEAALWREQIALSDVYTLYPLRELPVRNSLTNPSPLELGDDRNNLWMVYSHDRARFVTRGLRDRRARGELGVGEQQAAFPAPTMPFGAVYLFNAQAAYQYDDEQQLMFERFRLPAGEVMAVPPEPAGDNMVVMSDRAAYFYPGREAMSGLDLLQPLMRVPMPGHVGHLGRVDLIELLDGYLVSFTYTWGAWTGELQHPYQVVLRVDGQGQALEVARRAIRKDLPAAYTDRNTWLSPVLRAICGGAKSLFAADDPLKAKPQPVSRSILALAAVGCLLSLLGAIWLSARQPHSPRARWAWVLLCGLVGLPALVSLWLMYPRRDTLPVAAPGALPATA</sequence>
<proteinExistence type="predicted"/>